<proteinExistence type="predicted"/>
<evidence type="ECO:0000256" key="1">
    <source>
        <dbReference type="SAM" id="SignalP"/>
    </source>
</evidence>
<dbReference type="OMA" id="DWDDTPD"/>
<dbReference type="KEGG" id="aor:AO090003001456"/>
<keyword evidence="3" id="KW-1185">Reference proteome</keyword>
<feature type="signal peptide" evidence="1">
    <location>
        <begin position="1"/>
        <end position="24"/>
    </location>
</feature>
<dbReference type="EMBL" id="AP007155">
    <property type="protein sequence ID" value="BAE58506.1"/>
    <property type="molecule type" value="Genomic_DNA"/>
</dbReference>
<dbReference type="EMBL" id="BA000050">
    <property type="protein sequence ID" value="BAE58506.1"/>
    <property type="molecule type" value="Genomic_DNA"/>
</dbReference>
<dbReference type="RefSeq" id="XP_023090354.1">
    <property type="nucleotide sequence ID" value="XM_023235325.1"/>
</dbReference>
<accession>Q2UIV9</accession>
<organism evidence="2 3">
    <name type="scientific">Aspergillus oryzae (strain ATCC 42149 / RIB 40)</name>
    <name type="common">Yellow koji mold</name>
    <dbReference type="NCBI Taxonomy" id="510516"/>
    <lineage>
        <taxon>Eukaryota</taxon>
        <taxon>Fungi</taxon>
        <taxon>Dikarya</taxon>
        <taxon>Ascomycota</taxon>
        <taxon>Pezizomycotina</taxon>
        <taxon>Eurotiomycetes</taxon>
        <taxon>Eurotiomycetidae</taxon>
        <taxon>Eurotiales</taxon>
        <taxon>Aspergillaceae</taxon>
        <taxon>Aspergillus</taxon>
        <taxon>Aspergillus subgen. Circumdati</taxon>
    </lineage>
</organism>
<dbReference type="VEuPathDB" id="FungiDB:AO090003001456"/>
<gene>
    <name evidence="2" type="ORF">AO090003001456</name>
</gene>
<evidence type="ECO:0000313" key="3">
    <source>
        <dbReference type="Proteomes" id="UP000006564"/>
    </source>
</evidence>
<keyword evidence="1" id="KW-0732">Signal</keyword>
<sequence>MTLSSMFVAITLNLLSTLCQKTIGRLIPINIDRFPMFHQRRVMDDPQDGEDPQEWVDTLDWDIPYITNPSLSATDRTVFHNQGCTVFGYPSTGGVLIKEADLVDMLFLSLPRSHASQCSPSADEEDRFCNLMRRTGATLWPNKQNWRQVETGFRKRTKEQAKVMVYGWPTDGGVWVLRFESSEELPHDFGRIGFAMNMGEKIQIMREYGATAVGGSGDLETELSQPIASLMKVWSCILVLHDLGPVWSRHEISNHIKPVLSGSYSS</sequence>
<feature type="chain" id="PRO_5004216932" evidence="1">
    <location>
        <begin position="25"/>
        <end position="266"/>
    </location>
</feature>
<dbReference type="Proteomes" id="UP000006564">
    <property type="component" value="Chromosome 2"/>
</dbReference>
<name>Q2UIV9_ASPOR</name>
<dbReference type="AlphaFoldDB" id="Q2UIV9"/>
<dbReference type="HOGENOM" id="CLU_104688_1_0_1"/>
<protein>
    <submittedName>
        <fullName evidence="2">DNA, SC003</fullName>
    </submittedName>
</protein>
<reference evidence="2 3" key="1">
    <citation type="journal article" date="2005" name="Nature">
        <title>Genome sequencing and analysis of Aspergillus oryzae.</title>
        <authorList>
            <person name="Machida M."/>
            <person name="Asai K."/>
            <person name="Sano M."/>
            <person name="Tanaka T."/>
            <person name="Kumagai T."/>
            <person name="Terai G."/>
            <person name="Kusumoto K."/>
            <person name="Arima T."/>
            <person name="Akita O."/>
            <person name="Kashiwagi Y."/>
            <person name="Abe K."/>
            <person name="Gomi K."/>
            <person name="Horiuchi H."/>
            <person name="Kitamoto K."/>
            <person name="Kobayashi T."/>
            <person name="Takeuchi M."/>
            <person name="Denning D.W."/>
            <person name="Galagan J.E."/>
            <person name="Nierman W.C."/>
            <person name="Yu J."/>
            <person name="Archer D.B."/>
            <person name="Bennett J.W."/>
            <person name="Bhatnagar D."/>
            <person name="Cleveland T.E."/>
            <person name="Fedorova N.D."/>
            <person name="Gotoh O."/>
            <person name="Horikawa H."/>
            <person name="Hosoyama A."/>
            <person name="Ichinomiya M."/>
            <person name="Igarashi R."/>
            <person name="Iwashita K."/>
            <person name="Juvvadi P.R."/>
            <person name="Kato M."/>
            <person name="Kato Y."/>
            <person name="Kin T."/>
            <person name="Kokubun A."/>
            <person name="Maeda H."/>
            <person name="Maeyama N."/>
            <person name="Maruyama J."/>
            <person name="Nagasaki H."/>
            <person name="Nakajima T."/>
            <person name="Oda K."/>
            <person name="Okada K."/>
            <person name="Paulsen I."/>
            <person name="Sakamoto K."/>
            <person name="Sawano T."/>
            <person name="Takahashi M."/>
            <person name="Takase K."/>
            <person name="Terabayashi Y."/>
            <person name="Wortman J."/>
            <person name="Yamada O."/>
            <person name="Yamagata Y."/>
            <person name="Anazawa H."/>
            <person name="Hata Y."/>
            <person name="Koide Y."/>
            <person name="Komori T."/>
            <person name="Koyama Y."/>
            <person name="Minetoki T."/>
            <person name="Suharnan S."/>
            <person name="Tanaka A."/>
            <person name="Isono K."/>
            <person name="Kuhara S."/>
            <person name="Ogasawara N."/>
            <person name="Kikuchi H."/>
        </authorList>
    </citation>
    <scope>NUCLEOTIDE SEQUENCE [LARGE SCALE GENOMIC DNA]</scope>
    <source>
        <strain evidence="3">ATCC 42149 / RIB 40</strain>
    </source>
</reference>
<dbReference type="GeneID" id="5992491"/>
<evidence type="ECO:0000313" key="2">
    <source>
        <dbReference type="EMBL" id="BAE58506.1"/>
    </source>
</evidence>